<evidence type="ECO:0000256" key="3">
    <source>
        <dbReference type="ARBA" id="ARBA00009184"/>
    </source>
</evidence>
<dbReference type="STRING" id="1765722.AT728_13635"/>
<keyword evidence="7 12" id="KW-0378">Hydrolase</keyword>
<dbReference type="OrthoDB" id="3615082at2"/>
<comment type="cofactor">
    <cofactor evidence="1">
        <name>Mg(2+)</name>
        <dbReference type="ChEBI" id="CHEBI:18420"/>
    </cofactor>
</comment>
<dbReference type="InterPro" id="IPR050582">
    <property type="entry name" value="HAD-like_SerB"/>
</dbReference>
<dbReference type="GO" id="GO:0006564">
    <property type="term" value="P:L-serine biosynthetic process"/>
    <property type="evidence" value="ECO:0007669"/>
    <property type="project" value="UniProtKB-KW"/>
</dbReference>
<dbReference type="InterPro" id="IPR036412">
    <property type="entry name" value="HAD-like_sf"/>
</dbReference>
<evidence type="ECO:0000256" key="8">
    <source>
        <dbReference type="ARBA" id="ARBA00022842"/>
    </source>
</evidence>
<organism evidence="12 13">
    <name type="scientific">Streptomyces silvensis</name>
    <dbReference type="NCBI Taxonomy" id="1765722"/>
    <lineage>
        <taxon>Bacteria</taxon>
        <taxon>Bacillati</taxon>
        <taxon>Actinomycetota</taxon>
        <taxon>Actinomycetes</taxon>
        <taxon>Kitasatosporales</taxon>
        <taxon>Streptomycetaceae</taxon>
        <taxon>Streptomyces</taxon>
    </lineage>
</organism>
<reference evidence="12 13" key="1">
    <citation type="submission" date="2015-12" db="EMBL/GenBank/DDBJ databases">
        <title>Draft genome sequence of Streptomyces silvensis ATCC 53525, a producer of novel hormone antagonists.</title>
        <authorList>
            <person name="Johnston C.W."/>
            <person name="Li Y."/>
            <person name="Magarvey N.A."/>
        </authorList>
    </citation>
    <scope>NUCLEOTIDE SEQUENCE [LARGE SCALE GENOMIC DNA]</scope>
    <source>
        <strain evidence="12 13">ATCC 53525</strain>
    </source>
</reference>
<dbReference type="SUPFAM" id="SSF56784">
    <property type="entry name" value="HAD-like"/>
    <property type="match status" value="1"/>
</dbReference>
<keyword evidence="5" id="KW-0028">Amino-acid biosynthesis</keyword>
<dbReference type="Gene3D" id="3.40.50.1000">
    <property type="entry name" value="HAD superfamily/HAD-like"/>
    <property type="match status" value="1"/>
</dbReference>
<dbReference type="PANTHER" id="PTHR43344">
    <property type="entry name" value="PHOSPHOSERINE PHOSPHATASE"/>
    <property type="match status" value="1"/>
</dbReference>
<sequence length="223" mass="24221">MARLHLFDLDGTLLYGTAAPVEISRQLGLEREIAELERDFVAGHIDSGQYALRVHALWEGLTDTHVTAAFDGAPWLTGIRETWDAIRSNGDYCAVVSLSPSFFVERLLAWGAHAAHGSLFPDVPFTEPVNPTGVLTAAAKVEIANRLCEEFGVRAADCVAYGDSLSDLDLFAAMPVSVAVNADPRLVDLATHTYVGRDLWKAYELVRIPVIEALDEGGLLNSE</sequence>
<dbReference type="GO" id="GO:0036424">
    <property type="term" value="F:L-phosphoserine phosphatase activity"/>
    <property type="evidence" value="ECO:0007669"/>
    <property type="project" value="TreeGrafter"/>
</dbReference>
<dbReference type="InterPro" id="IPR023214">
    <property type="entry name" value="HAD_sf"/>
</dbReference>
<dbReference type="Proteomes" id="UP000054804">
    <property type="component" value="Unassembled WGS sequence"/>
</dbReference>
<dbReference type="RefSeq" id="WP_058849998.1">
    <property type="nucleotide sequence ID" value="NZ_LOCL01000042.1"/>
</dbReference>
<dbReference type="NCBIfam" id="TIGR01488">
    <property type="entry name" value="HAD-SF-IB"/>
    <property type="match status" value="1"/>
</dbReference>
<evidence type="ECO:0000256" key="6">
    <source>
        <dbReference type="ARBA" id="ARBA00022723"/>
    </source>
</evidence>
<evidence type="ECO:0000256" key="10">
    <source>
        <dbReference type="ARBA" id="ARBA00048138"/>
    </source>
</evidence>
<evidence type="ECO:0000256" key="9">
    <source>
        <dbReference type="ARBA" id="ARBA00023299"/>
    </source>
</evidence>
<dbReference type="PANTHER" id="PTHR43344:SF2">
    <property type="entry name" value="PHOSPHOSERINE PHOSPHATASE"/>
    <property type="match status" value="1"/>
</dbReference>
<comment type="catalytic activity">
    <reaction evidence="11">
        <text>O-phospho-D-serine + H2O = D-serine + phosphate</text>
        <dbReference type="Rhea" id="RHEA:24873"/>
        <dbReference type="ChEBI" id="CHEBI:15377"/>
        <dbReference type="ChEBI" id="CHEBI:35247"/>
        <dbReference type="ChEBI" id="CHEBI:43474"/>
        <dbReference type="ChEBI" id="CHEBI:58680"/>
        <dbReference type="EC" id="3.1.3.3"/>
    </reaction>
</comment>
<comment type="catalytic activity">
    <reaction evidence="10">
        <text>O-phospho-L-serine + H2O = L-serine + phosphate</text>
        <dbReference type="Rhea" id="RHEA:21208"/>
        <dbReference type="ChEBI" id="CHEBI:15377"/>
        <dbReference type="ChEBI" id="CHEBI:33384"/>
        <dbReference type="ChEBI" id="CHEBI:43474"/>
        <dbReference type="ChEBI" id="CHEBI:57524"/>
        <dbReference type="EC" id="3.1.3.3"/>
    </reaction>
</comment>
<dbReference type="EMBL" id="LOCL01000042">
    <property type="protein sequence ID" value="KUF15763.1"/>
    <property type="molecule type" value="Genomic_DNA"/>
</dbReference>
<comment type="caution">
    <text evidence="12">The sequence shown here is derived from an EMBL/GenBank/DDBJ whole genome shotgun (WGS) entry which is preliminary data.</text>
</comment>
<keyword evidence="13" id="KW-1185">Reference proteome</keyword>
<name>A0A0W7WYY8_9ACTN</name>
<protein>
    <recommendedName>
        <fullName evidence="4">phosphoserine phosphatase</fullName>
        <ecNumber evidence="4">3.1.3.3</ecNumber>
    </recommendedName>
</protein>
<comment type="similarity">
    <text evidence="3">Belongs to the HAD-like hydrolase superfamily. SerB family.</text>
</comment>
<dbReference type="GO" id="GO:0005737">
    <property type="term" value="C:cytoplasm"/>
    <property type="evidence" value="ECO:0007669"/>
    <property type="project" value="TreeGrafter"/>
</dbReference>
<proteinExistence type="inferred from homology"/>
<keyword evidence="8" id="KW-0460">Magnesium</keyword>
<dbReference type="EC" id="3.1.3.3" evidence="4"/>
<dbReference type="Pfam" id="PF12710">
    <property type="entry name" value="HAD"/>
    <property type="match status" value="1"/>
</dbReference>
<gene>
    <name evidence="12" type="ORF">AT728_13635</name>
</gene>
<comment type="pathway">
    <text evidence="2">Amino-acid biosynthesis; L-serine biosynthesis; L-serine from 3-phospho-D-glycerate: step 3/3.</text>
</comment>
<evidence type="ECO:0000256" key="5">
    <source>
        <dbReference type="ARBA" id="ARBA00022605"/>
    </source>
</evidence>
<evidence type="ECO:0000256" key="4">
    <source>
        <dbReference type="ARBA" id="ARBA00012640"/>
    </source>
</evidence>
<evidence type="ECO:0000256" key="1">
    <source>
        <dbReference type="ARBA" id="ARBA00001946"/>
    </source>
</evidence>
<evidence type="ECO:0000256" key="7">
    <source>
        <dbReference type="ARBA" id="ARBA00022801"/>
    </source>
</evidence>
<dbReference type="AlphaFoldDB" id="A0A0W7WYY8"/>
<evidence type="ECO:0000313" key="12">
    <source>
        <dbReference type="EMBL" id="KUF15763.1"/>
    </source>
</evidence>
<dbReference type="GO" id="GO:0000287">
    <property type="term" value="F:magnesium ion binding"/>
    <property type="evidence" value="ECO:0007669"/>
    <property type="project" value="TreeGrafter"/>
</dbReference>
<evidence type="ECO:0000313" key="13">
    <source>
        <dbReference type="Proteomes" id="UP000054804"/>
    </source>
</evidence>
<evidence type="ECO:0000256" key="2">
    <source>
        <dbReference type="ARBA" id="ARBA00005135"/>
    </source>
</evidence>
<keyword evidence="9" id="KW-0718">Serine biosynthesis</keyword>
<accession>A0A0W7WYY8</accession>
<evidence type="ECO:0000256" key="11">
    <source>
        <dbReference type="ARBA" id="ARBA00048523"/>
    </source>
</evidence>
<keyword evidence="6" id="KW-0479">Metal-binding</keyword>